<dbReference type="InterPro" id="IPR013783">
    <property type="entry name" value="Ig-like_fold"/>
</dbReference>
<dbReference type="PANTHER" id="PTHR45080">
    <property type="entry name" value="CONTACTIN 5"/>
    <property type="match status" value="1"/>
</dbReference>
<dbReference type="SUPFAM" id="SSF48726">
    <property type="entry name" value="Immunoglobulin"/>
    <property type="match status" value="1"/>
</dbReference>
<accession>A0A815WBP9</accession>
<sequence length="69" mass="7757">FTWYKNGQPLLEGNRFTTKYDIYTKTLTLQVLAARPDDQGTYTVRATNPVGSDETTCKLTIRPVASIDT</sequence>
<protein>
    <recommendedName>
        <fullName evidence="3">Ig-like domain-containing protein</fullName>
    </recommendedName>
</protein>
<keyword evidence="1" id="KW-0732">Signal</keyword>
<dbReference type="PROSITE" id="PS50835">
    <property type="entry name" value="IG_LIKE"/>
    <property type="match status" value="1"/>
</dbReference>
<feature type="domain" description="Ig-like" evidence="3">
    <location>
        <begin position="1"/>
        <end position="60"/>
    </location>
</feature>
<name>A0A815WBP9_9BILA</name>
<dbReference type="GO" id="GO:0030424">
    <property type="term" value="C:axon"/>
    <property type="evidence" value="ECO:0007669"/>
    <property type="project" value="TreeGrafter"/>
</dbReference>
<dbReference type="InterPro" id="IPR007110">
    <property type="entry name" value="Ig-like_dom"/>
</dbReference>
<evidence type="ECO:0000313" key="4">
    <source>
        <dbReference type="EMBL" id="CAF1541180.1"/>
    </source>
</evidence>
<dbReference type="GO" id="GO:0008046">
    <property type="term" value="F:axon guidance receptor activity"/>
    <property type="evidence" value="ECO:0007669"/>
    <property type="project" value="TreeGrafter"/>
</dbReference>
<evidence type="ECO:0000259" key="3">
    <source>
        <dbReference type="PROSITE" id="PS50835"/>
    </source>
</evidence>
<evidence type="ECO:0000313" key="5">
    <source>
        <dbReference type="Proteomes" id="UP000663864"/>
    </source>
</evidence>
<dbReference type="Gene3D" id="2.60.40.10">
    <property type="entry name" value="Immunoglobulins"/>
    <property type="match status" value="1"/>
</dbReference>
<dbReference type="AlphaFoldDB" id="A0A815WBP9"/>
<dbReference type="Proteomes" id="UP000663864">
    <property type="component" value="Unassembled WGS sequence"/>
</dbReference>
<organism evidence="4 5">
    <name type="scientific">Rotaria sordida</name>
    <dbReference type="NCBI Taxonomy" id="392033"/>
    <lineage>
        <taxon>Eukaryota</taxon>
        <taxon>Metazoa</taxon>
        <taxon>Spiralia</taxon>
        <taxon>Gnathifera</taxon>
        <taxon>Rotifera</taxon>
        <taxon>Eurotatoria</taxon>
        <taxon>Bdelloidea</taxon>
        <taxon>Philodinida</taxon>
        <taxon>Philodinidae</taxon>
        <taxon>Rotaria</taxon>
    </lineage>
</organism>
<dbReference type="InterPro" id="IPR036179">
    <property type="entry name" value="Ig-like_dom_sf"/>
</dbReference>
<dbReference type="GO" id="GO:0043025">
    <property type="term" value="C:neuronal cell body"/>
    <property type="evidence" value="ECO:0007669"/>
    <property type="project" value="TreeGrafter"/>
</dbReference>
<keyword evidence="2" id="KW-1015">Disulfide bond</keyword>
<dbReference type="InterPro" id="IPR013098">
    <property type="entry name" value="Ig_I-set"/>
</dbReference>
<dbReference type="GO" id="GO:0007156">
    <property type="term" value="P:homophilic cell adhesion via plasma membrane adhesion molecules"/>
    <property type="evidence" value="ECO:0007669"/>
    <property type="project" value="TreeGrafter"/>
</dbReference>
<dbReference type="GO" id="GO:0005886">
    <property type="term" value="C:plasma membrane"/>
    <property type="evidence" value="ECO:0007669"/>
    <property type="project" value="TreeGrafter"/>
</dbReference>
<feature type="non-terminal residue" evidence="4">
    <location>
        <position position="1"/>
    </location>
</feature>
<gene>
    <name evidence="4" type="ORF">ZHD862_LOCUS39082</name>
</gene>
<comment type="caution">
    <text evidence="4">The sequence shown here is derived from an EMBL/GenBank/DDBJ whole genome shotgun (WGS) entry which is preliminary data.</text>
</comment>
<feature type="non-terminal residue" evidence="4">
    <location>
        <position position="69"/>
    </location>
</feature>
<evidence type="ECO:0000256" key="1">
    <source>
        <dbReference type="ARBA" id="ARBA00022729"/>
    </source>
</evidence>
<dbReference type="GO" id="GO:0050808">
    <property type="term" value="P:synapse organization"/>
    <property type="evidence" value="ECO:0007669"/>
    <property type="project" value="TreeGrafter"/>
</dbReference>
<dbReference type="PANTHER" id="PTHR45080:SF8">
    <property type="entry name" value="IG-LIKE DOMAIN-CONTAINING PROTEIN"/>
    <property type="match status" value="1"/>
</dbReference>
<evidence type="ECO:0000256" key="2">
    <source>
        <dbReference type="ARBA" id="ARBA00023157"/>
    </source>
</evidence>
<dbReference type="InterPro" id="IPR050958">
    <property type="entry name" value="Cell_Adh-Cytoskel_Orgn"/>
</dbReference>
<dbReference type="EMBL" id="CAJNOT010013502">
    <property type="protein sequence ID" value="CAF1541180.1"/>
    <property type="molecule type" value="Genomic_DNA"/>
</dbReference>
<reference evidence="4" key="1">
    <citation type="submission" date="2021-02" db="EMBL/GenBank/DDBJ databases">
        <authorList>
            <person name="Nowell W R."/>
        </authorList>
    </citation>
    <scope>NUCLEOTIDE SEQUENCE</scope>
</reference>
<dbReference type="Pfam" id="PF07679">
    <property type="entry name" value="I-set"/>
    <property type="match status" value="1"/>
</dbReference>
<proteinExistence type="predicted"/>